<organism evidence="1">
    <name type="scientific">Rhizophora mucronata</name>
    <name type="common">Asiatic mangrove</name>
    <dbReference type="NCBI Taxonomy" id="61149"/>
    <lineage>
        <taxon>Eukaryota</taxon>
        <taxon>Viridiplantae</taxon>
        <taxon>Streptophyta</taxon>
        <taxon>Embryophyta</taxon>
        <taxon>Tracheophyta</taxon>
        <taxon>Spermatophyta</taxon>
        <taxon>Magnoliopsida</taxon>
        <taxon>eudicotyledons</taxon>
        <taxon>Gunneridae</taxon>
        <taxon>Pentapetalae</taxon>
        <taxon>rosids</taxon>
        <taxon>fabids</taxon>
        <taxon>Malpighiales</taxon>
        <taxon>Rhizophoraceae</taxon>
        <taxon>Rhizophora</taxon>
    </lineage>
</organism>
<accession>A0A2P2MGM3</accession>
<sequence>MRCNNICPKTILFHSLWTASSHSSGCNGEAEGEMQWLGAKLPSCPLMKCPSWFTILSLLILHGQLNSHVHTYFSVLLLQY</sequence>
<dbReference type="EMBL" id="GGEC01048870">
    <property type="protein sequence ID" value="MBX29354.1"/>
    <property type="molecule type" value="Transcribed_RNA"/>
</dbReference>
<evidence type="ECO:0000313" key="1">
    <source>
        <dbReference type="EMBL" id="MBX29354.1"/>
    </source>
</evidence>
<reference evidence="1" key="1">
    <citation type="submission" date="2018-02" db="EMBL/GenBank/DDBJ databases">
        <title>Rhizophora mucronata_Transcriptome.</title>
        <authorList>
            <person name="Meera S.P."/>
            <person name="Sreeshan A."/>
            <person name="Augustine A."/>
        </authorList>
    </citation>
    <scope>NUCLEOTIDE SEQUENCE</scope>
    <source>
        <tissue evidence="1">Leaf</tissue>
    </source>
</reference>
<proteinExistence type="predicted"/>
<name>A0A2P2MGM3_RHIMU</name>
<dbReference type="AlphaFoldDB" id="A0A2P2MGM3"/>
<protein>
    <submittedName>
        <fullName evidence="1">Uncharacterized protein MANES_13G078600</fullName>
    </submittedName>
</protein>